<protein>
    <recommendedName>
        <fullName evidence="2">histidine kinase</fullName>
        <ecNumber evidence="2">2.7.13.3</ecNumber>
    </recommendedName>
</protein>
<dbReference type="EMBL" id="VWPJ01000003">
    <property type="protein sequence ID" value="KAA5606684.1"/>
    <property type="molecule type" value="Genomic_DNA"/>
</dbReference>
<sequence>MRSFCVPLSDLWPLRRGVCRAHPPETGVPTLVLMAPREHVEGSGGRRTERPDTSPPGRAPECGAPRPATRMWASRARTLLAVLARAVMVALAVPTIGRAQTVPAAPTPSETLPSATIMPPLADLVAHPLFAAVVELIILGTIFAALTWWQGRRRRAAEQEAESLAEQVTALRETLGAGRDGYFLWLHRPAEALCSRRLSVLLNLPNGTASTLANVVADVNEDSRPGLERAIDRLRDTGAPFTLEAPHGPARRRLEFKGLRVQSCDDDRALADVLWVRDVTDDGRAVDRLSEETARLNQAHAHLRATLDALPVPLWVRDGDLSLTLCNDTYARVVEAPDVVTAVTENCDLSSGETGRELRALAARSRAAGTALSDRFHLVIGGARRLMEVVETPFTDESDPGLGRFTVGLAQDLSAVEDLEARLAREQASRSVVLERLSTAIAIFGTATQLTYHNPAFAALWQLDPDWLRDAQPAYGDLLDLLRDRRALPEVPDYPAFRTAEVQRLSSLIEPIEDLVHVPDGTTLRRVVAPQPVGGFLVTYEDVTDALSLERSFNTLSAVQRETLDHLHEAVGVFGANGRLKLANPAFERLWGPAVTAGPETPPQLSAFLDLLRDHFADENSWRHHRFAVLSPPSMRTPHRGRVTVVDGTVLDYACVPLPDGGVLLSYNDVSDTARIEQALRERAQSLSAASMLRADFIASLSYELRTPLTTISGFSELLCGEYHGSLNIQQIDYAQSIAETARELVSVLDDIADLVTIEAGRAALEVDTFDLVATLSAVRDMSRTITQRRAVAVELDCPTDLGWMVGDQTRIKQILFHLIASAVKDSPAGSRVVLSASREIDEHDAEWIVLQVTDQAGETAGRRLSSGAGLLQGSSLTMLLARRFSEMHGGSIDVTPRPAQGTTVTCRVPSGRSDGDALMMRQDGTGRIRLRALDTVGTASARSGPAE</sequence>
<dbReference type="GO" id="GO:0009927">
    <property type="term" value="F:histidine phosphotransfer kinase activity"/>
    <property type="evidence" value="ECO:0007669"/>
    <property type="project" value="TreeGrafter"/>
</dbReference>
<dbReference type="PROSITE" id="PS50109">
    <property type="entry name" value="HIS_KIN"/>
    <property type="match status" value="1"/>
</dbReference>
<dbReference type="InterPro" id="IPR035965">
    <property type="entry name" value="PAS-like_dom_sf"/>
</dbReference>
<dbReference type="Gene3D" id="3.30.565.10">
    <property type="entry name" value="Histidine kinase-like ATPase, C-terminal domain"/>
    <property type="match status" value="1"/>
</dbReference>
<dbReference type="InterPro" id="IPR036890">
    <property type="entry name" value="HATPase_C_sf"/>
</dbReference>
<dbReference type="GO" id="GO:0000155">
    <property type="term" value="F:phosphorelay sensor kinase activity"/>
    <property type="evidence" value="ECO:0007669"/>
    <property type="project" value="InterPro"/>
</dbReference>
<proteinExistence type="predicted"/>
<dbReference type="SUPFAM" id="SSF47384">
    <property type="entry name" value="Homodimeric domain of signal transducing histidine kinase"/>
    <property type="match status" value="1"/>
</dbReference>
<evidence type="ECO:0000256" key="1">
    <source>
        <dbReference type="ARBA" id="ARBA00000085"/>
    </source>
</evidence>
<dbReference type="InterPro" id="IPR036097">
    <property type="entry name" value="HisK_dim/P_sf"/>
</dbReference>
<dbReference type="PANTHER" id="PTHR43047:SF72">
    <property type="entry name" value="OSMOSENSING HISTIDINE PROTEIN KINASE SLN1"/>
    <property type="match status" value="1"/>
</dbReference>
<dbReference type="GO" id="GO:0005886">
    <property type="term" value="C:plasma membrane"/>
    <property type="evidence" value="ECO:0007669"/>
    <property type="project" value="TreeGrafter"/>
</dbReference>
<dbReference type="Pfam" id="PF12860">
    <property type="entry name" value="PAS_7"/>
    <property type="match status" value="1"/>
</dbReference>
<dbReference type="SMART" id="SM00388">
    <property type="entry name" value="HisKA"/>
    <property type="match status" value="1"/>
</dbReference>
<accession>A0A5M6IEJ9</accession>
<evidence type="ECO:0000256" key="4">
    <source>
        <dbReference type="ARBA" id="ARBA00022777"/>
    </source>
</evidence>
<dbReference type="CDD" id="cd00082">
    <property type="entry name" value="HisKA"/>
    <property type="match status" value="1"/>
</dbReference>
<dbReference type="OrthoDB" id="9797304at2"/>
<comment type="caution">
    <text evidence="7">The sequence shown here is derived from an EMBL/GenBank/DDBJ whole genome shotgun (WGS) entry which is preliminary data.</text>
</comment>
<dbReference type="InterPro" id="IPR003594">
    <property type="entry name" value="HATPase_dom"/>
</dbReference>
<feature type="domain" description="Histidine kinase" evidence="6">
    <location>
        <begin position="700"/>
        <end position="913"/>
    </location>
</feature>
<organism evidence="7 8">
    <name type="scientific">Roseospira marina</name>
    <dbReference type="NCBI Taxonomy" id="140057"/>
    <lineage>
        <taxon>Bacteria</taxon>
        <taxon>Pseudomonadati</taxon>
        <taxon>Pseudomonadota</taxon>
        <taxon>Alphaproteobacteria</taxon>
        <taxon>Rhodospirillales</taxon>
        <taxon>Rhodospirillaceae</taxon>
        <taxon>Roseospira</taxon>
    </lineage>
</organism>
<keyword evidence="8" id="KW-1185">Reference proteome</keyword>
<dbReference type="Proteomes" id="UP000324065">
    <property type="component" value="Unassembled WGS sequence"/>
</dbReference>
<dbReference type="Pfam" id="PF02518">
    <property type="entry name" value="HATPase_c"/>
    <property type="match status" value="1"/>
</dbReference>
<comment type="catalytic activity">
    <reaction evidence="1">
        <text>ATP + protein L-histidine = ADP + protein N-phospho-L-histidine.</text>
        <dbReference type="EC" id="2.7.13.3"/>
    </reaction>
</comment>
<keyword evidence="4" id="KW-0418">Kinase</keyword>
<dbReference type="SUPFAM" id="SSF55785">
    <property type="entry name" value="PYP-like sensor domain (PAS domain)"/>
    <property type="match status" value="2"/>
</dbReference>
<dbReference type="Pfam" id="PF00512">
    <property type="entry name" value="HisKA"/>
    <property type="match status" value="1"/>
</dbReference>
<reference evidence="7 8" key="1">
    <citation type="submission" date="2019-09" db="EMBL/GenBank/DDBJ databases">
        <title>Genome sequence of Roseospira marina, one of the more divergent members of the non-sulfur purple photosynthetic bacterial family, the Rhodospirillaceae.</title>
        <authorList>
            <person name="Meyer T."/>
            <person name="Kyndt J."/>
        </authorList>
    </citation>
    <scope>NUCLEOTIDE SEQUENCE [LARGE SCALE GENOMIC DNA]</scope>
    <source>
        <strain evidence="7 8">DSM 15113</strain>
    </source>
</reference>
<gene>
    <name evidence="7" type="ORF">F1188_04960</name>
</gene>
<dbReference type="EC" id="2.7.13.3" evidence="2"/>
<keyword evidence="3" id="KW-0808">Transferase</keyword>
<dbReference type="Gene3D" id="1.10.287.130">
    <property type="match status" value="1"/>
</dbReference>
<dbReference type="AlphaFoldDB" id="A0A5M6IEJ9"/>
<dbReference type="InterPro" id="IPR005467">
    <property type="entry name" value="His_kinase_dom"/>
</dbReference>
<dbReference type="Gene3D" id="3.30.450.20">
    <property type="entry name" value="PAS domain"/>
    <property type="match status" value="2"/>
</dbReference>
<evidence type="ECO:0000256" key="5">
    <source>
        <dbReference type="SAM" id="MobiDB-lite"/>
    </source>
</evidence>
<dbReference type="InterPro" id="IPR003661">
    <property type="entry name" value="HisK_dim/P_dom"/>
</dbReference>
<evidence type="ECO:0000259" key="6">
    <source>
        <dbReference type="PROSITE" id="PS50109"/>
    </source>
</evidence>
<feature type="compositionally biased region" description="Basic and acidic residues" evidence="5">
    <location>
        <begin position="36"/>
        <end position="52"/>
    </location>
</feature>
<dbReference type="PANTHER" id="PTHR43047">
    <property type="entry name" value="TWO-COMPONENT HISTIDINE PROTEIN KINASE"/>
    <property type="match status" value="1"/>
</dbReference>
<dbReference type="SMART" id="SM00387">
    <property type="entry name" value="HATPase_c"/>
    <property type="match status" value="1"/>
</dbReference>
<dbReference type="SUPFAM" id="SSF55874">
    <property type="entry name" value="ATPase domain of HSP90 chaperone/DNA topoisomerase II/histidine kinase"/>
    <property type="match status" value="1"/>
</dbReference>
<evidence type="ECO:0000313" key="8">
    <source>
        <dbReference type="Proteomes" id="UP000324065"/>
    </source>
</evidence>
<evidence type="ECO:0000313" key="7">
    <source>
        <dbReference type="EMBL" id="KAA5606684.1"/>
    </source>
</evidence>
<evidence type="ECO:0000256" key="3">
    <source>
        <dbReference type="ARBA" id="ARBA00022679"/>
    </source>
</evidence>
<evidence type="ECO:0000256" key="2">
    <source>
        <dbReference type="ARBA" id="ARBA00012438"/>
    </source>
</evidence>
<name>A0A5M6IEJ9_9PROT</name>
<feature type="region of interest" description="Disordered" evidence="5">
    <location>
        <begin position="36"/>
        <end position="66"/>
    </location>
</feature>